<reference evidence="5 6" key="2">
    <citation type="submission" date="2022-06" db="EMBL/GenBank/DDBJ databases">
        <title>Genomic Encyclopedia of Type Strains, Phase I: the one thousand microbial genomes (KMG-I) project.</title>
        <authorList>
            <person name="Kyrpides N."/>
        </authorList>
    </citation>
    <scope>NUCLEOTIDE SEQUENCE [LARGE SCALE GENOMIC DNA]</scope>
    <source>
        <strain evidence="5 6">DSM 43889</strain>
    </source>
</reference>
<dbReference type="Pfam" id="PF01048">
    <property type="entry name" value="PNP_UDP_1"/>
    <property type="match status" value="1"/>
</dbReference>
<dbReference type="CDD" id="cd17767">
    <property type="entry name" value="UP_EcUdp-like"/>
    <property type="match status" value="1"/>
</dbReference>
<dbReference type="Proteomes" id="UP000791080">
    <property type="component" value="Unassembled WGS sequence"/>
</dbReference>
<gene>
    <name evidence="5" type="ORF">G443_001363</name>
</gene>
<feature type="domain" description="Nucleoside phosphorylase" evidence="4">
    <location>
        <begin position="47"/>
        <end position="248"/>
    </location>
</feature>
<keyword evidence="6" id="KW-1185">Reference proteome</keyword>
<evidence type="ECO:0000313" key="5">
    <source>
        <dbReference type="EMBL" id="MCP2331093.1"/>
    </source>
</evidence>
<comment type="catalytic activity">
    <reaction evidence="3">
        <text>uridine + phosphate = alpha-D-ribose 1-phosphate + uracil</text>
        <dbReference type="Rhea" id="RHEA:24388"/>
        <dbReference type="ChEBI" id="CHEBI:16704"/>
        <dbReference type="ChEBI" id="CHEBI:17568"/>
        <dbReference type="ChEBI" id="CHEBI:43474"/>
        <dbReference type="ChEBI" id="CHEBI:57720"/>
        <dbReference type="EC" id="2.4.2.3"/>
    </reaction>
</comment>
<evidence type="ECO:0000256" key="3">
    <source>
        <dbReference type="ARBA" id="ARBA00048447"/>
    </source>
</evidence>
<dbReference type="EC" id="2.4.2.3" evidence="1"/>
<evidence type="ECO:0000259" key="4">
    <source>
        <dbReference type="Pfam" id="PF01048"/>
    </source>
</evidence>
<evidence type="ECO:0000256" key="1">
    <source>
        <dbReference type="ARBA" id="ARBA00011888"/>
    </source>
</evidence>
<evidence type="ECO:0000256" key="2">
    <source>
        <dbReference type="ARBA" id="ARBA00021980"/>
    </source>
</evidence>
<dbReference type="PANTHER" id="PTHR43691">
    <property type="entry name" value="URIDINE PHOSPHORYLASE"/>
    <property type="match status" value="1"/>
</dbReference>
<protein>
    <recommendedName>
        <fullName evidence="2">Uridine phosphorylase</fullName>
        <ecNumber evidence="1">2.4.2.3</ecNumber>
    </recommendedName>
</protein>
<dbReference type="Gene3D" id="3.40.50.1580">
    <property type="entry name" value="Nucleoside phosphorylase domain"/>
    <property type="match status" value="1"/>
</dbReference>
<accession>A0ABT1JG01</accession>
<reference evidence="5 6" key="1">
    <citation type="submission" date="2013-07" db="EMBL/GenBank/DDBJ databases">
        <authorList>
            <consortium name="DOE Joint Genome Institute"/>
            <person name="Reeve W."/>
            <person name="Huntemann M."/>
            <person name="Han J."/>
            <person name="Chen A."/>
            <person name="Kyrpides N."/>
            <person name="Mavromatis K."/>
            <person name="Markowitz V."/>
            <person name="Palaniappan K."/>
            <person name="Ivanova N."/>
            <person name="Schaumberg A."/>
            <person name="Pati A."/>
            <person name="Liolios K."/>
            <person name="Nordberg H.P."/>
            <person name="Cantor M.N."/>
            <person name="Hua S.X."/>
            <person name="Woyke T."/>
        </authorList>
    </citation>
    <scope>NUCLEOTIDE SEQUENCE [LARGE SCALE GENOMIC DNA]</scope>
    <source>
        <strain evidence="5 6">DSM 43889</strain>
    </source>
</reference>
<evidence type="ECO:0000313" key="6">
    <source>
        <dbReference type="Proteomes" id="UP000791080"/>
    </source>
</evidence>
<proteinExistence type="predicted"/>
<sequence>MAHRTLTILEIDFRLTEGVLVPRSAADPWLDGRPPHLPCGPGDLPEVCLLPGDPARVDRAAAVLDDFRVLGQNREFRVGVGRRGEVEVGVCSTGIGGPSTEIALVELARLGVRTVLRTGGMGALSARIAPGDLCVVTEAVREGGAASWYADPEVRALSSPEVRTALAATADRAGERAHGITVLSCDSYYVGEGRPVPGLEDRAARRFAQVEALGVDAMDMECETVLAVGAAVGLRVGGLLVAHASRATDSWLEDYEPAQLRMLRVAADAAARLSSEGQR</sequence>
<dbReference type="PANTHER" id="PTHR43691:SF11">
    <property type="entry name" value="FI09636P-RELATED"/>
    <property type="match status" value="1"/>
</dbReference>
<name>A0ABT1JG01_ACTCY</name>
<comment type="caution">
    <text evidence="5">The sequence shown here is derived from an EMBL/GenBank/DDBJ whole genome shotgun (WGS) entry which is preliminary data.</text>
</comment>
<organism evidence="5 6">
    <name type="scientific">Actinoalloteichus caeruleus DSM 43889</name>
    <dbReference type="NCBI Taxonomy" id="1120930"/>
    <lineage>
        <taxon>Bacteria</taxon>
        <taxon>Bacillati</taxon>
        <taxon>Actinomycetota</taxon>
        <taxon>Actinomycetes</taxon>
        <taxon>Pseudonocardiales</taxon>
        <taxon>Pseudonocardiaceae</taxon>
        <taxon>Actinoalloteichus</taxon>
        <taxon>Actinoalloteichus cyanogriseus</taxon>
    </lineage>
</organism>
<dbReference type="SUPFAM" id="SSF53167">
    <property type="entry name" value="Purine and uridine phosphorylases"/>
    <property type="match status" value="1"/>
</dbReference>
<dbReference type="EMBL" id="AUBJ02000001">
    <property type="protein sequence ID" value="MCP2331093.1"/>
    <property type="molecule type" value="Genomic_DNA"/>
</dbReference>
<dbReference type="InterPro" id="IPR000845">
    <property type="entry name" value="Nucleoside_phosphorylase_d"/>
</dbReference>
<dbReference type="InterPro" id="IPR035994">
    <property type="entry name" value="Nucleoside_phosphorylase_sf"/>
</dbReference>